<dbReference type="Proteomes" id="UP000075653">
    <property type="component" value="Unassembled WGS sequence"/>
</dbReference>
<dbReference type="GO" id="GO:0015990">
    <property type="term" value="P:electron transport coupled proton transport"/>
    <property type="evidence" value="ECO:0007669"/>
    <property type="project" value="InterPro"/>
</dbReference>
<evidence type="ECO:0000256" key="3">
    <source>
        <dbReference type="ARBA" id="ARBA00011700"/>
    </source>
</evidence>
<evidence type="ECO:0000256" key="10">
    <source>
        <dbReference type="ARBA" id="ARBA00023002"/>
    </source>
</evidence>
<comment type="function">
    <text evidence="12">Cytochrome bo(3) ubiquinol terminal oxidase is the component of the aerobic respiratory chain of E.coli that predominates when cells are grown at high aeration. Has proton pump activity across the membrane in addition to electron transfer, pumping 2 protons/electron.</text>
</comment>
<keyword evidence="9 17" id="KW-1133">Transmembrane helix</keyword>
<reference evidence="18 20" key="1">
    <citation type="submission" date="2016-01" db="EMBL/GenBank/DDBJ databases">
        <title>Genome sequence of the acidophilic iron oxidising Ferrovum strain Z-31.</title>
        <authorList>
            <person name="Poehlein A."/>
            <person name="Ullrich S.R."/>
            <person name="Schloemann M."/>
            <person name="Muehling M."/>
            <person name="Daniel R."/>
        </authorList>
    </citation>
    <scope>NUCLEOTIDE SEQUENCE [LARGE SCALE GENOMIC DNA]</scope>
    <source>
        <strain evidence="18 20">Z-31</strain>
    </source>
</reference>
<gene>
    <name evidence="18" type="primary">cyoD</name>
    <name evidence="18" type="ORF">FEMY_13470</name>
    <name evidence="19" type="ORF">JZL65_13660</name>
</gene>
<evidence type="ECO:0000256" key="14">
    <source>
        <dbReference type="ARBA" id="ARBA00030211"/>
    </source>
</evidence>
<evidence type="ECO:0000256" key="11">
    <source>
        <dbReference type="ARBA" id="ARBA00023136"/>
    </source>
</evidence>
<evidence type="ECO:0000256" key="2">
    <source>
        <dbReference type="ARBA" id="ARBA00008079"/>
    </source>
</evidence>
<dbReference type="InterPro" id="IPR050968">
    <property type="entry name" value="Cytochrome_c_oxidase_bac_sub4"/>
</dbReference>
<accession>A0A149VY46</accession>
<reference evidence="19" key="2">
    <citation type="submission" date="2021-02" db="EMBL/GenBank/DDBJ databases">
        <title>Comparative genomics of Ferrovum myxofaciens strains, predominant extremophile bacteria forming large biofilm stalactites in acid mine ecosystems.</title>
        <authorList>
            <person name="Burkartova K."/>
            <person name="Ridl J."/>
            <person name="Pajer P."/>
            <person name="Falteisek L."/>
        </authorList>
    </citation>
    <scope>NUCLEOTIDE SEQUENCE</scope>
    <source>
        <strain evidence="19">MI1III</strain>
    </source>
</reference>
<keyword evidence="5" id="KW-0813">Transport</keyword>
<sequence length="109" mass="12046">MKTSVPSHGSLRSYLGGFAASLFLTLASFGLVLYGPHLESSFLFGILALLAILQITVQIYFFLHVDTSSEQLWHLLPLLYTLLIVILLVGGTLWIMHNANLHMMSGMDP</sequence>
<evidence type="ECO:0000256" key="17">
    <source>
        <dbReference type="SAM" id="Phobius"/>
    </source>
</evidence>
<evidence type="ECO:0000313" key="19">
    <source>
        <dbReference type="EMBL" id="QWY77483.1"/>
    </source>
</evidence>
<evidence type="ECO:0000256" key="6">
    <source>
        <dbReference type="ARBA" id="ARBA00022475"/>
    </source>
</evidence>
<feature type="transmembrane region" description="Helical" evidence="17">
    <location>
        <begin position="75"/>
        <end position="96"/>
    </location>
</feature>
<comment type="subcellular location">
    <subcellularLocation>
        <location evidence="1">Cell membrane</location>
        <topology evidence="1">Multi-pass membrane protein</topology>
    </subcellularLocation>
</comment>
<dbReference type="GeneID" id="301710875"/>
<dbReference type="Pfam" id="PF03626">
    <property type="entry name" value="COX4_pro"/>
    <property type="match status" value="1"/>
</dbReference>
<keyword evidence="20" id="KW-1185">Reference proteome</keyword>
<evidence type="ECO:0000256" key="5">
    <source>
        <dbReference type="ARBA" id="ARBA00022448"/>
    </source>
</evidence>
<keyword evidence="11 17" id="KW-0472">Membrane</keyword>
<dbReference type="PATRIC" id="fig|1789004.3.peg.1365"/>
<dbReference type="Proteomes" id="UP000683551">
    <property type="component" value="Chromosome"/>
</dbReference>
<dbReference type="NCBIfam" id="TIGR02847">
    <property type="entry name" value="CyoD"/>
    <property type="match status" value="1"/>
</dbReference>
<evidence type="ECO:0000256" key="7">
    <source>
        <dbReference type="ARBA" id="ARBA00022692"/>
    </source>
</evidence>
<keyword evidence="6" id="KW-1003">Cell membrane</keyword>
<dbReference type="InterPro" id="IPR005171">
    <property type="entry name" value="Cyt_c_oxidase_su4_prok"/>
</dbReference>
<proteinExistence type="inferred from homology"/>
<dbReference type="InterPro" id="IPR014210">
    <property type="entry name" value="Cyt_o_ubiqinol_oxidase_su4"/>
</dbReference>
<comment type="subunit">
    <text evidence="3">Heterooctamer of two A chains, two B chains, two C chains and two D chains.</text>
</comment>
<evidence type="ECO:0000256" key="9">
    <source>
        <dbReference type="ARBA" id="ARBA00022989"/>
    </source>
</evidence>
<keyword evidence="7 17" id="KW-0812">Transmembrane</keyword>
<dbReference type="EMBL" id="CP071137">
    <property type="protein sequence ID" value="QWY77483.1"/>
    <property type="molecule type" value="Genomic_DNA"/>
</dbReference>
<dbReference type="GO" id="GO:0015078">
    <property type="term" value="F:proton transmembrane transporter activity"/>
    <property type="evidence" value="ECO:0007669"/>
    <property type="project" value="TreeGrafter"/>
</dbReference>
<comment type="similarity">
    <text evidence="2">Belongs to the cytochrome c oxidase bacterial subunit 4 family.</text>
</comment>
<feature type="transmembrane region" description="Helical" evidence="17">
    <location>
        <begin position="14"/>
        <end position="35"/>
    </location>
</feature>
<evidence type="ECO:0000256" key="4">
    <source>
        <dbReference type="ARBA" id="ARBA00014689"/>
    </source>
</evidence>
<protein>
    <recommendedName>
        <fullName evidence="4">Cytochrome bo(3) ubiquinol oxidase subunit 4</fullName>
    </recommendedName>
    <alternativeName>
        <fullName evidence="16">Cytochrome o ubiquinol oxidase subunit 4</fullName>
    </alternativeName>
    <alternativeName>
        <fullName evidence="13">Oxidase bo(3) subunit 4</fullName>
    </alternativeName>
    <alternativeName>
        <fullName evidence="14">Ubiquinol oxidase polypeptide IV</fullName>
    </alternativeName>
    <alternativeName>
        <fullName evidence="15">Ubiquinol oxidase subunit 4</fullName>
    </alternativeName>
</protein>
<keyword evidence="10" id="KW-0560">Oxidoreductase</keyword>
<dbReference type="RefSeq" id="WP_031595050.1">
    <property type="nucleotide sequence ID" value="NZ_CP053675.1"/>
</dbReference>
<keyword evidence="8" id="KW-0249">Electron transport</keyword>
<evidence type="ECO:0000313" key="18">
    <source>
        <dbReference type="EMBL" id="KXW58116.1"/>
    </source>
</evidence>
<organism evidence="18 20">
    <name type="scientific">Ferrovum myxofaciens</name>
    <dbReference type="NCBI Taxonomy" id="416213"/>
    <lineage>
        <taxon>Bacteria</taxon>
        <taxon>Pseudomonadati</taxon>
        <taxon>Pseudomonadota</taxon>
        <taxon>Betaproteobacteria</taxon>
        <taxon>Ferrovales</taxon>
        <taxon>Ferrovaceae</taxon>
        <taxon>Ferrovum</taxon>
    </lineage>
</organism>
<evidence type="ECO:0000256" key="13">
    <source>
        <dbReference type="ARBA" id="ARBA00030071"/>
    </source>
</evidence>
<feature type="transmembrane region" description="Helical" evidence="17">
    <location>
        <begin position="42"/>
        <end position="63"/>
    </location>
</feature>
<evidence type="ECO:0000256" key="16">
    <source>
        <dbReference type="ARBA" id="ARBA00032185"/>
    </source>
</evidence>
<accession>A0A8F3IK67</accession>
<dbReference type="PANTHER" id="PTHR36835:SF1">
    <property type="entry name" value="CYTOCHROME BO(3) UBIQUINOL OXIDASE SUBUNIT 4"/>
    <property type="match status" value="1"/>
</dbReference>
<dbReference type="GO" id="GO:0005886">
    <property type="term" value="C:plasma membrane"/>
    <property type="evidence" value="ECO:0007669"/>
    <property type="project" value="UniProtKB-SubCell"/>
</dbReference>
<name>A0A8F3IK67_9PROT</name>
<dbReference type="AlphaFoldDB" id="A0A8F3IK67"/>
<dbReference type="OrthoDB" id="2375888at2"/>
<dbReference type="EMBL" id="LRRD01000024">
    <property type="protein sequence ID" value="KXW58116.1"/>
    <property type="molecule type" value="Genomic_DNA"/>
</dbReference>
<evidence type="ECO:0000256" key="1">
    <source>
        <dbReference type="ARBA" id="ARBA00004651"/>
    </source>
</evidence>
<evidence type="ECO:0000256" key="12">
    <source>
        <dbReference type="ARBA" id="ARBA00025694"/>
    </source>
</evidence>
<evidence type="ECO:0000256" key="15">
    <source>
        <dbReference type="ARBA" id="ARBA00031887"/>
    </source>
</evidence>
<evidence type="ECO:0000256" key="8">
    <source>
        <dbReference type="ARBA" id="ARBA00022982"/>
    </source>
</evidence>
<dbReference type="GO" id="GO:0009319">
    <property type="term" value="C:cytochrome o ubiquinol oxidase complex"/>
    <property type="evidence" value="ECO:0007669"/>
    <property type="project" value="TreeGrafter"/>
</dbReference>
<evidence type="ECO:0000313" key="20">
    <source>
        <dbReference type="Proteomes" id="UP000075653"/>
    </source>
</evidence>
<dbReference type="GO" id="GO:0019646">
    <property type="term" value="P:aerobic electron transport chain"/>
    <property type="evidence" value="ECO:0007669"/>
    <property type="project" value="TreeGrafter"/>
</dbReference>
<dbReference type="PANTHER" id="PTHR36835">
    <property type="entry name" value="CYTOCHROME BO(3) UBIQUINOL OXIDASE SUBUNIT 4"/>
    <property type="match status" value="1"/>
</dbReference>
<dbReference type="GO" id="GO:0009486">
    <property type="term" value="F:cytochrome bo3 ubiquinol oxidase activity"/>
    <property type="evidence" value="ECO:0007669"/>
    <property type="project" value="InterPro"/>
</dbReference>